<name>A0A9P6U7R0_9FUNG</name>
<feature type="transmembrane region" description="Helical" evidence="2">
    <location>
        <begin position="158"/>
        <end position="179"/>
    </location>
</feature>
<keyword evidence="2" id="KW-0472">Membrane</keyword>
<evidence type="ECO:0000313" key="4">
    <source>
        <dbReference type="EMBL" id="KAG0264210.1"/>
    </source>
</evidence>
<keyword evidence="2" id="KW-1133">Transmembrane helix</keyword>
<dbReference type="SMART" id="SM00271">
    <property type="entry name" value="DnaJ"/>
    <property type="match status" value="1"/>
</dbReference>
<dbReference type="InterPro" id="IPR018253">
    <property type="entry name" value="DnaJ_domain_CS"/>
</dbReference>
<feature type="transmembrane region" description="Helical" evidence="2">
    <location>
        <begin position="191"/>
        <end position="216"/>
    </location>
</feature>
<proteinExistence type="predicted"/>
<dbReference type="EMBL" id="JAAAJA010000055">
    <property type="protein sequence ID" value="KAG0264210.1"/>
    <property type="molecule type" value="Genomic_DNA"/>
</dbReference>
<dbReference type="Gene3D" id="1.10.287.110">
    <property type="entry name" value="DnaJ domain"/>
    <property type="match status" value="1"/>
</dbReference>
<keyword evidence="1" id="KW-0143">Chaperone</keyword>
<dbReference type="GO" id="GO:0005783">
    <property type="term" value="C:endoplasmic reticulum"/>
    <property type="evidence" value="ECO:0007669"/>
    <property type="project" value="TreeGrafter"/>
</dbReference>
<dbReference type="InterPro" id="IPR051948">
    <property type="entry name" value="Hsp70_co-chaperone_J-domain"/>
</dbReference>
<evidence type="ECO:0000256" key="1">
    <source>
        <dbReference type="ARBA" id="ARBA00023186"/>
    </source>
</evidence>
<dbReference type="Proteomes" id="UP000726737">
    <property type="component" value="Unassembled WGS sequence"/>
</dbReference>
<dbReference type="PROSITE" id="PS50076">
    <property type="entry name" value="DNAJ_2"/>
    <property type="match status" value="1"/>
</dbReference>
<protein>
    <recommendedName>
        <fullName evidence="3">J domain-containing protein</fullName>
    </recommendedName>
</protein>
<evidence type="ECO:0000313" key="5">
    <source>
        <dbReference type="Proteomes" id="UP000726737"/>
    </source>
</evidence>
<dbReference type="PROSITE" id="PS00636">
    <property type="entry name" value="DNAJ_1"/>
    <property type="match status" value="1"/>
</dbReference>
<feature type="domain" description="J" evidence="3">
    <location>
        <begin position="75"/>
        <end position="139"/>
    </location>
</feature>
<dbReference type="SUPFAM" id="SSF46565">
    <property type="entry name" value="Chaperone J-domain"/>
    <property type="match status" value="1"/>
</dbReference>
<reference evidence="4" key="1">
    <citation type="journal article" date="2020" name="Fungal Divers.">
        <title>Resolving the Mortierellaceae phylogeny through synthesis of multi-gene phylogenetics and phylogenomics.</title>
        <authorList>
            <person name="Vandepol N."/>
            <person name="Liber J."/>
            <person name="Desiro A."/>
            <person name="Na H."/>
            <person name="Kennedy M."/>
            <person name="Barry K."/>
            <person name="Grigoriev I.V."/>
            <person name="Miller A.N."/>
            <person name="O'Donnell K."/>
            <person name="Stajich J.E."/>
            <person name="Bonito G."/>
        </authorList>
    </citation>
    <scope>NUCLEOTIDE SEQUENCE</scope>
    <source>
        <strain evidence="4">KOD948</strain>
    </source>
</reference>
<evidence type="ECO:0000256" key="2">
    <source>
        <dbReference type="SAM" id="Phobius"/>
    </source>
</evidence>
<dbReference type="PANTHER" id="PTHR44360:SF1">
    <property type="entry name" value="DNAJ HOMOLOG SUBFAMILY B MEMBER 9"/>
    <property type="match status" value="1"/>
</dbReference>
<evidence type="ECO:0000259" key="3">
    <source>
        <dbReference type="PROSITE" id="PS50076"/>
    </source>
</evidence>
<keyword evidence="5" id="KW-1185">Reference proteome</keyword>
<dbReference type="GO" id="GO:0036503">
    <property type="term" value="P:ERAD pathway"/>
    <property type="evidence" value="ECO:0007669"/>
    <property type="project" value="TreeGrafter"/>
</dbReference>
<keyword evidence="2" id="KW-0812">Transmembrane</keyword>
<organism evidence="4 5">
    <name type="scientific">Mortierella polycephala</name>
    <dbReference type="NCBI Taxonomy" id="41804"/>
    <lineage>
        <taxon>Eukaryota</taxon>
        <taxon>Fungi</taxon>
        <taxon>Fungi incertae sedis</taxon>
        <taxon>Mucoromycota</taxon>
        <taxon>Mortierellomycotina</taxon>
        <taxon>Mortierellomycetes</taxon>
        <taxon>Mortierellales</taxon>
        <taxon>Mortierellaceae</taxon>
        <taxon>Mortierella</taxon>
    </lineage>
</organism>
<dbReference type="GO" id="GO:0051787">
    <property type="term" value="F:misfolded protein binding"/>
    <property type="evidence" value="ECO:0007669"/>
    <property type="project" value="TreeGrafter"/>
</dbReference>
<feature type="transmembrane region" description="Helical" evidence="2">
    <location>
        <begin position="228"/>
        <end position="248"/>
    </location>
</feature>
<dbReference type="Pfam" id="PF00226">
    <property type="entry name" value="DnaJ"/>
    <property type="match status" value="1"/>
</dbReference>
<gene>
    <name evidence="4" type="ORF">BG011_007244</name>
</gene>
<dbReference type="PANTHER" id="PTHR44360">
    <property type="entry name" value="DNAJ HOMOLOG SUBFAMILY B MEMBER 9"/>
    <property type="match status" value="1"/>
</dbReference>
<dbReference type="GO" id="GO:0051087">
    <property type="term" value="F:protein-folding chaperone binding"/>
    <property type="evidence" value="ECO:0007669"/>
    <property type="project" value="TreeGrafter"/>
</dbReference>
<dbReference type="InterPro" id="IPR036869">
    <property type="entry name" value="J_dom_sf"/>
</dbReference>
<dbReference type="AlphaFoldDB" id="A0A9P6U7R0"/>
<dbReference type="CDD" id="cd06257">
    <property type="entry name" value="DnaJ"/>
    <property type="match status" value="1"/>
</dbReference>
<comment type="caution">
    <text evidence="4">The sequence shown here is derived from an EMBL/GenBank/DDBJ whole genome shotgun (WGS) entry which is preliminary data.</text>
</comment>
<dbReference type="OrthoDB" id="436519at2759"/>
<dbReference type="InterPro" id="IPR001623">
    <property type="entry name" value="DnaJ_domain"/>
</dbReference>
<sequence length="333" mass="37691">MESYAGLVGWAFLPSFATNVIQSIWYSIKYPVNSAAKPASNTPKYRRHHSRIYCAVVLAYLAYTIVEVDRATSTNCYDLLNLNFHSFSQKQLRTNFRKASLMYHPDKVGLAGAETFVRIRAAHEVLSDPVAKVAYDRFGPDIVSCTTCRTLKDHISQGLASFFTFYLGSGVVLVLMSFLGKAQFGRYWRFIVLFGMAGLELAMVTRSEPVIFLSWIMPHRVTFEQVAILHQIFISTFIAISQIGPILVPSKEQERGNIKDLIGRLELLTAISNAESIGQLQSVFDVFRGDTECMTQLKRQMGMMALDSRLAQDQLLNETRSVVQRRMMQRKNT</sequence>
<accession>A0A9P6U7R0</accession>